<evidence type="ECO:0000256" key="10">
    <source>
        <dbReference type="ARBA" id="ARBA00035449"/>
    </source>
</evidence>
<evidence type="ECO:0000256" key="5">
    <source>
        <dbReference type="ARBA" id="ARBA00022692"/>
    </source>
</evidence>
<comment type="caution">
    <text evidence="14">The sequence shown here is derived from an EMBL/GenBank/DDBJ whole genome shotgun (WGS) entry which is preliminary data.</text>
</comment>
<keyword evidence="5 13" id="KW-0812">Transmembrane</keyword>
<evidence type="ECO:0000256" key="2">
    <source>
        <dbReference type="ARBA" id="ARBA00004556"/>
    </source>
</evidence>
<feature type="region of interest" description="Disordered" evidence="12">
    <location>
        <begin position="1"/>
        <end position="69"/>
    </location>
</feature>
<dbReference type="PANTHER" id="PTHR13551">
    <property type="entry name" value="BRAIN PROTEIN I3"/>
    <property type="match status" value="1"/>
</dbReference>
<dbReference type="InterPro" id="IPR019317">
    <property type="entry name" value="BRI3"/>
</dbReference>
<feature type="compositionally biased region" description="Pro residues" evidence="12">
    <location>
        <begin position="55"/>
        <end position="67"/>
    </location>
</feature>
<evidence type="ECO:0000256" key="6">
    <source>
        <dbReference type="ARBA" id="ARBA00022989"/>
    </source>
</evidence>
<evidence type="ECO:0000256" key="9">
    <source>
        <dbReference type="ARBA" id="ARBA00035284"/>
    </source>
</evidence>
<evidence type="ECO:0000313" key="14">
    <source>
        <dbReference type="EMBL" id="CAL8144849.1"/>
    </source>
</evidence>
<dbReference type="Pfam" id="PF10164">
    <property type="entry name" value="BRI3"/>
    <property type="match status" value="1"/>
</dbReference>
<evidence type="ECO:0000256" key="4">
    <source>
        <dbReference type="ARBA" id="ARBA00022490"/>
    </source>
</evidence>
<reference evidence="14 15" key="1">
    <citation type="submission" date="2024-08" db="EMBL/GenBank/DDBJ databases">
        <authorList>
            <person name="Cucini C."/>
            <person name="Frati F."/>
        </authorList>
    </citation>
    <scope>NUCLEOTIDE SEQUENCE [LARGE SCALE GENOMIC DNA]</scope>
</reference>
<evidence type="ECO:0000256" key="12">
    <source>
        <dbReference type="SAM" id="MobiDB-lite"/>
    </source>
</evidence>
<dbReference type="Proteomes" id="UP001642540">
    <property type="component" value="Unassembled WGS sequence"/>
</dbReference>
<comment type="subunit">
    <text evidence="11">Interacts with BRI3BP. Interacts with MGAT1 and IFITM3.</text>
</comment>
<evidence type="ECO:0000256" key="11">
    <source>
        <dbReference type="ARBA" id="ARBA00046593"/>
    </source>
</evidence>
<evidence type="ECO:0000256" key="7">
    <source>
        <dbReference type="ARBA" id="ARBA00023136"/>
    </source>
</evidence>
<keyword evidence="15" id="KW-1185">Reference proteome</keyword>
<name>A0ABP1S6C5_9HEXA</name>
<comment type="similarity">
    <text evidence="3">Belongs to the BRI3 family.</text>
</comment>
<sequence length="143" mass="15786">MANQQLPQAPPYAPEYDKPPPYFEQPTGAETTVLVGAPQPGQPGGYNPGWQAPPQHYPPQQFQPPRPTVVTVHTHTGPAYVQPMPVQQTRVVLMGNCPSCRIGNLQSQFDICGVLIAILFFPIGILCCLCMMEKRCSHCRARF</sequence>
<evidence type="ECO:0000256" key="3">
    <source>
        <dbReference type="ARBA" id="ARBA00008090"/>
    </source>
</evidence>
<comment type="subcellular location">
    <subcellularLocation>
        <location evidence="2">Cytoplasm</location>
        <location evidence="2">Perinuclear region</location>
    </subcellularLocation>
    <subcellularLocation>
        <location evidence="1">Lysosome membrane</location>
        <topology evidence="1">Multi-pass membrane protein</topology>
    </subcellularLocation>
</comment>
<evidence type="ECO:0000313" key="15">
    <source>
        <dbReference type="Proteomes" id="UP001642540"/>
    </source>
</evidence>
<dbReference type="PANTHER" id="PTHR13551:SF1">
    <property type="entry name" value="MEMBRANE PROTEIN BRI3"/>
    <property type="match status" value="1"/>
</dbReference>
<keyword evidence="8" id="KW-0458">Lysosome</keyword>
<evidence type="ECO:0000256" key="13">
    <source>
        <dbReference type="SAM" id="Phobius"/>
    </source>
</evidence>
<accession>A0ABP1S6C5</accession>
<organism evidence="14 15">
    <name type="scientific">Orchesella dallaii</name>
    <dbReference type="NCBI Taxonomy" id="48710"/>
    <lineage>
        <taxon>Eukaryota</taxon>
        <taxon>Metazoa</taxon>
        <taxon>Ecdysozoa</taxon>
        <taxon>Arthropoda</taxon>
        <taxon>Hexapoda</taxon>
        <taxon>Collembola</taxon>
        <taxon>Entomobryomorpha</taxon>
        <taxon>Entomobryoidea</taxon>
        <taxon>Orchesellidae</taxon>
        <taxon>Orchesellinae</taxon>
        <taxon>Orchesella</taxon>
    </lineage>
</organism>
<gene>
    <name evidence="14" type="ORF">ODALV1_LOCUS30318</name>
</gene>
<feature type="transmembrane region" description="Helical" evidence="13">
    <location>
        <begin position="114"/>
        <end position="132"/>
    </location>
</feature>
<dbReference type="EMBL" id="CAXLJM020000161">
    <property type="protein sequence ID" value="CAL8144849.1"/>
    <property type="molecule type" value="Genomic_DNA"/>
</dbReference>
<proteinExistence type="inferred from homology"/>
<keyword evidence="4" id="KW-0963">Cytoplasm</keyword>
<keyword evidence="6 13" id="KW-1133">Transmembrane helix</keyword>
<evidence type="ECO:0000256" key="8">
    <source>
        <dbReference type="ARBA" id="ARBA00023228"/>
    </source>
</evidence>
<protein>
    <recommendedName>
        <fullName evidence="9">Membrane protein BRI3</fullName>
    </recommendedName>
    <alternativeName>
        <fullName evidence="10">Brain protein I3</fullName>
    </alternativeName>
</protein>
<keyword evidence="7 13" id="KW-0472">Membrane</keyword>
<feature type="compositionally biased region" description="Pro residues" evidence="12">
    <location>
        <begin position="8"/>
        <end position="23"/>
    </location>
</feature>
<evidence type="ECO:0000256" key="1">
    <source>
        <dbReference type="ARBA" id="ARBA00004155"/>
    </source>
</evidence>